<feature type="transmembrane region" description="Helical" evidence="1">
    <location>
        <begin position="101"/>
        <end position="123"/>
    </location>
</feature>
<evidence type="ECO:0000313" key="3">
    <source>
        <dbReference type="Proteomes" id="UP000233419"/>
    </source>
</evidence>
<sequence length="250" mass="28075">MLMLYTTIGAALGIIFLFAISFAMEKFTWRRFTVKNISILGVLVALSVSLTNVIGYTSIFGFQIMLGNFVIFLTGMVFGPLAGVVTGLASDTVGSLINLGGVYHLGFMLIKILIGFTGALVFVFKSNRFWVIKMVVAYVLFILIHLFFLTPLFMWALYGTSFAQVDFIKKAILAPVQMIVYPFLTYSCFNILWILLRKEAGTTKTVWVGRNGSLNLIARPKKTEYQKLMESNINKKSFRNKPIIKIKKDA</sequence>
<keyword evidence="1" id="KW-0812">Transmembrane</keyword>
<dbReference type="InterPro" id="IPR009825">
    <property type="entry name" value="ECF_substrate-spec-like"/>
</dbReference>
<feature type="transmembrane region" description="Helical" evidence="1">
    <location>
        <begin position="69"/>
        <end position="89"/>
    </location>
</feature>
<evidence type="ECO:0000313" key="2">
    <source>
        <dbReference type="EMBL" id="AUF83839.1"/>
    </source>
</evidence>
<dbReference type="GO" id="GO:0016020">
    <property type="term" value="C:membrane"/>
    <property type="evidence" value="ECO:0007669"/>
    <property type="project" value="InterPro"/>
</dbReference>
<dbReference type="InterPro" id="IPR030949">
    <property type="entry name" value="ECF_S_folate_fam"/>
</dbReference>
<feature type="transmembrane region" description="Helical" evidence="1">
    <location>
        <begin position="39"/>
        <end position="62"/>
    </location>
</feature>
<dbReference type="Proteomes" id="UP000233419">
    <property type="component" value="Chromosome"/>
</dbReference>
<dbReference type="KEGG" id="msyr:CXP39_03550"/>
<gene>
    <name evidence="2" type="ORF">CXP39_03550</name>
</gene>
<reference evidence="2 3" key="1">
    <citation type="submission" date="2017-12" db="EMBL/GenBank/DDBJ databases">
        <title>Mesoplasma syrphidae YJS, Complete Genome.</title>
        <authorList>
            <person name="Knight T.F."/>
            <person name="Citino T."/>
            <person name="Rubinstein R."/>
            <person name="Neuschaefer Z."/>
        </authorList>
    </citation>
    <scope>NUCLEOTIDE SEQUENCE [LARGE SCALE GENOMIC DNA]</scope>
    <source>
        <strain evidence="2 3">YJS</strain>
    </source>
</reference>
<keyword evidence="3" id="KW-1185">Reference proteome</keyword>
<feature type="transmembrane region" description="Helical" evidence="1">
    <location>
        <begin position="135"/>
        <end position="158"/>
    </location>
</feature>
<organism evidence="2 3">
    <name type="scientific">Mesoplasma syrphidae</name>
    <dbReference type="NCBI Taxonomy" id="225999"/>
    <lineage>
        <taxon>Bacteria</taxon>
        <taxon>Bacillati</taxon>
        <taxon>Mycoplasmatota</taxon>
        <taxon>Mollicutes</taxon>
        <taxon>Entomoplasmatales</taxon>
        <taxon>Entomoplasmataceae</taxon>
        <taxon>Mesoplasma</taxon>
    </lineage>
</organism>
<dbReference type="Gene3D" id="1.10.1760.20">
    <property type="match status" value="1"/>
</dbReference>
<protein>
    <submittedName>
        <fullName evidence="2">Folate family ECF transporter S component</fullName>
    </submittedName>
</protein>
<keyword evidence="1" id="KW-0472">Membrane</keyword>
<keyword evidence="1" id="KW-1133">Transmembrane helix</keyword>
<feature type="transmembrane region" description="Helical" evidence="1">
    <location>
        <begin position="178"/>
        <end position="196"/>
    </location>
</feature>
<name>A0A2K9C2Z0_9MOLU</name>
<dbReference type="EMBL" id="CP025257">
    <property type="protein sequence ID" value="AUF83839.1"/>
    <property type="molecule type" value="Genomic_DNA"/>
</dbReference>
<proteinExistence type="predicted"/>
<dbReference type="RefSeq" id="WP_051591875.1">
    <property type="nucleotide sequence ID" value="NZ_CP025257.1"/>
</dbReference>
<dbReference type="OrthoDB" id="400439at2"/>
<dbReference type="AlphaFoldDB" id="A0A2K9C2Z0"/>
<dbReference type="NCBIfam" id="TIGR04518">
    <property type="entry name" value="ECF_S_folT_fam"/>
    <property type="match status" value="1"/>
</dbReference>
<accession>A0A2K9C2Z0</accession>
<evidence type="ECO:0000256" key="1">
    <source>
        <dbReference type="SAM" id="Phobius"/>
    </source>
</evidence>
<dbReference type="Pfam" id="PF07155">
    <property type="entry name" value="ECF-ribofla_trS"/>
    <property type="match status" value="1"/>
</dbReference>